<reference evidence="2 3" key="1">
    <citation type="journal article" date="2015" name="Nature">
        <title>rRNA introns, odd ribosomes, and small enigmatic genomes across a large radiation of phyla.</title>
        <authorList>
            <person name="Brown C.T."/>
            <person name="Hug L.A."/>
            <person name="Thomas B.C."/>
            <person name="Sharon I."/>
            <person name="Castelle C.J."/>
            <person name="Singh A."/>
            <person name="Wilkins M.J."/>
            <person name="Williams K.H."/>
            <person name="Banfield J.F."/>
        </authorList>
    </citation>
    <scope>NUCLEOTIDE SEQUENCE [LARGE SCALE GENOMIC DNA]</scope>
</reference>
<dbReference type="SUPFAM" id="SSF46955">
    <property type="entry name" value="Putative DNA-binding domain"/>
    <property type="match status" value="1"/>
</dbReference>
<dbReference type="NCBIfam" id="TIGR01764">
    <property type="entry name" value="excise"/>
    <property type="match status" value="1"/>
</dbReference>
<dbReference type="Proteomes" id="UP000034875">
    <property type="component" value="Unassembled WGS sequence"/>
</dbReference>
<comment type="caution">
    <text evidence="2">The sequence shown here is derived from an EMBL/GenBank/DDBJ whole genome shotgun (WGS) entry which is preliminary data.</text>
</comment>
<feature type="domain" description="Helix-turn-helix" evidence="1">
    <location>
        <begin position="15"/>
        <end position="62"/>
    </location>
</feature>
<organism evidence="2 3">
    <name type="scientific">candidate division CPR1 bacterium GW2011_GWA2_42_17</name>
    <dbReference type="NCBI Taxonomy" id="1618341"/>
    <lineage>
        <taxon>Bacteria</taxon>
        <taxon>candidate division CPR1</taxon>
    </lineage>
</organism>
<dbReference type="AlphaFoldDB" id="A0A0G0Z624"/>
<evidence type="ECO:0000259" key="1">
    <source>
        <dbReference type="Pfam" id="PF12728"/>
    </source>
</evidence>
<protein>
    <submittedName>
        <fullName evidence="2">Excisionase family DNA binding domain-containing protein</fullName>
    </submittedName>
</protein>
<dbReference type="InterPro" id="IPR041657">
    <property type="entry name" value="HTH_17"/>
</dbReference>
<evidence type="ECO:0000313" key="3">
    <source>
        <dbReference type="Proteomes" id="UP000034875"/>
    </source>
</evidence>
<dbReference type="GO" id="GO:0003677">
    <property type="term" value="F:DNA binding"/>
    <property type="evidence" value="ECO:0007669"/>
    <property type="project" value="InterPro"/>
</dbReference>
<dbReference type="InterPro" id="IPR010093">
    <property type="entry name" value="SinI_DNA-bd"/>
</dbReference>
<dbReference type="Pfam" id="PF12728">
    <property type="entry name" value="HTH_17"/>
    <property type="match status" value="1"/>
</dbReference>
<name>A0A0G0Z624_9BACT</name>
<gene>
    <name evidence="2" type="ORF">UV05_C0011G0020</name>
</gene>
<dbReference type="InterPro" id="IPR036388">
    <property type="entry name" value="WH-like_DNA-bd_sf"/>
</dbReference>
<accession>A0A0G0Z624</accession>
<sequence length="86" mass="9885">MINKKKPTKLKSEVLKAPDLAQMLGIDVKTVYRHAALGELPSIRIGRQWLFPKKAIFEWLKSGKKQTIPKNFLPQASKELPLFKRT</sequence>
<evidence type="ECO:0000313" key="2">
    <source>
        <dbReference type="EMBL" id="KKS44129.1"/>
    </source>
</evidence>
<dbReference type="EMBL" id="LCCZ01000011">
    <property type="protein sequence ID" value="KKS44129.1"/>
    <property type="molecule type" value="Genomic_DNA"/>
</dbReference>
<proteinExistence type="predicted"/>
<dbReference type="Gene3D" id="1.10.10.10">
    <property type="entry name" value="Winged helix-like DNA-binding domain superfamily/Winged helix DNA-binding domain"/>
    <property type="match status" value="1"/>
</dbReference>
<dbReference type="InterPro" id="IPR009061">
    <property type="entry name" value="DNA-bd_dom_put_sf"/>
</dbReference>